<comment type="subcellular location">
    <subcellularLocation>
        <location evidence="2 19">Cell membrane</location>
        <topology evidence="2 19">Multi-pass membrane protein</topology>
    </subcellularLocation>
</comment>
<keyword evidence="13 19" id="KW-0472">Membrane</keyword>
<keyword evidence="11 19" id="KW-0460">Magnesium</keyword>
<dbReference type="InterPro" id="IPR003805">
    <property type="entry name" value="CobS"/>
</dbReference>
<dbReference type="HAMAP" id="MF_00719">
    <property type="entry name" value="CobS"/>
    <property type="match status" value="1"/>
</dbReference>
<keyword evidence="9 19" id="KW-0808">Transferase</keyword>
<dbReference type="GO" id="GO:0009236">
    <property type="term" value="P:cobalamin biosynthetic process"/>
    <property type="evidence" value="ECO:0007669"/>
    <property type="project" value="UniProtKB-UniRule"/>
</dbReference>
<dbReference type="EC" id="2.7.8.26" evidence="5 19"/>
<keyword evidence="7 19" id="KW-1003">Cell membrane</keyword>
<evidence type="ECO:0000256" key="8">
    <source>
        <dbReference type="ARBA" id="ARBA00022573"/>
    </source>
</evidence>
<comment type="catalytic activity">
    <reaction evidence="18 19">
        <text>alpha-ribazole 5'-phosphate + adenosylcob(III)inamide-GDP = adenosylcob(III)alamin 5'-phosphate + GMP + H(+)</text>
        <dbReference type="Rhea" id="RHEA:23560"/>
        <dbReference type="ChEBI" id="CHEBI:15378"/>
        <dbReference type="ChEBI" id="CHEBI:57918"/>
        <dbReference type="ChEBI" id="CHEBI:58115"/>
        <dbReference type="ChEBI" id="CHEBI:60487"/>
        <dbReference type="ChEBI" id="CHEBI:60493"/>
        <dbReference type="EC" id="2.7.8.26"/>
    </reaction>
</comment>
<keyword evidence="8 19" id="KW-0169">Cobalamin biosynthesis</keyword>
<evidence type="ECO:0000256" key="2">
    <source>
        <dbReference type="ARBA" id="ARBA00004651"/>
    </source>
</evidence>
<gene>
    <name evidence="19" type="primary">cobS</name>
    <name evidence="20" type="ORF">SAMN05660836_00511</name>
</gene>
<evidence type="ECO:0000256" key="19">
    <source>
        <dbReference type="HAMAP-Rule" id="MF_00719"/>
    </source>
</evidence>
<keyword evidence="21" id="KW-1185">Reference proteome</keyword>
<evidence type="ECO:0000256" key="9">
    <source>
        <dbReference type="ARBA" id="ARBA00022679"/>
    </source>
</evidence>
<dbReference type="GO" id="GO:0008818">
    <property type="term" value="F:cobalamin 5'-phosphate synthase activity"/>
    <property type="evidence" value="ECO:0007669"/>
    <property type="project" value="UniProtKB-UniRule"/>
</dbReference>
<feature type="transmembrane region" description="Helical" evidence="19">
    <location>
        <begin position="37"/>
        <end position="56"/>
    </location>
</feature>
<evidence type="ECO:0000256" key="10">
    <source>
        <dbReference type="ARBA" id="ARBA00022692"/>
    </source>
</evidence>
<evidence type="ECO:0000256" key="1">
    <source>
        <dbReference type="ARBA" id="ARBA00001946"/>
    </source>
</evidence>
<feature type="transmembrane region" description="Helical" evidence="19">
    <location>
        <begin position="197"/>
        <end position="215"/>
    </location>
</feature>
<evidence type="ECO:0000313" key="20">
    <source>
        <dbReference type="EMBL" id="SFM49340.1"/>
    </source>
</evidence>
<keyword evidence="10 19" id="KW-0812">Transmembrane</keyword>
<comment type="function">
    <text evidence="14 19">Joins adenosylcobinamide-GDP and alpha-ribazole to generate adenosylcobalamin (Ado-cobalamin). Also synthesizes adenosylcobalamin 5'-phosphate from adenosylcobinamide-GDP and alpha-ribazole 5'-phosphate.</text>
</comment>
<reference evidence="21" key="1">
    <citation type="submission" date="2016-10" db="EMBL/GenBank/DDBJ databases">
        <authorList>
            <person name="Varghese N."/>
            <person name="Submissions S."/>
        </authorList>
    </citation>
    <scope>NUCLEOTIDE SEQUENCE [LARGE SCALE GENOMIC DNA]</scope>
    <source>
        <strain evidence="21">DSM 9990</strain>
    </source>
</reference>
<organism evidence="20 21">
    <name type="scientific">Thermodesulforhabdus norvegica</name>
    <dbReference type="NCBI Taxonomy" id="39841"/>
    <lineage>
        <taxon>Bacteria</taxon>
        <taxon>Pseudomonadati</taxon>
        <taxon>Thermodesulfobacteriota</taxon>
        <taxon>Syntrophobacteria</taxon>
        <taxon>Syntrophobacterales</taxon>
        <taxon>Thermodesulforhabdaceae</taxon>
        <taxon>Thermodesulforhabdus</taxon>
    </lineage>
</organism>
<evidence type="ECO:0000313" key="21">
    <source>
        <dbReference type="Proteomes" id="UP000199611"/>
    </source>
</evidence>
<feature type="transmembrane region" description="Helical" evidence="19">
    <location>
        <begin position="110"/>
        <end position="133"/>
    </location>
</feature>
<evidence type="ECO:0000256" key="3">
    <source>
        <dbReference type="ARBA" id="ARBA00004663"/>
    </source>
</evidence>
<dbReference type="GO" id="GO:0005886">
    <property type="term" value="C:plasma membrane"/>
    <property type="evidence" value="ECO:0007669"/>
    <property type="project" value="UniProtKB-SubCell"/>
</dbReference>
<accession>A0A1I4RBJ9</accession>
<feature type="transmembrane region" description="Helical" evidence="19">
    <location>
        <begin position="139"/>
        <end position="158"/>
    </location>
</feature>
<protein>
    <recommendedName>
        <fullName evidence="6 19">Adenosylcobinamide-GDP ribazoletransferase</fullName>
        <ecNumber evidence="5 19">2.7.8.26</ecNumber>
    </recommendedName>
    <alternativeName>
        <fullName evidence="16 19">Cobalamin synthase</fullName>
    </alternativeName>
    <alternativeName>
        <fullName evidence="15 19">Cobalamin-5'-phosphate synthase</fullName>
    </alternativeName>
</protein>
<dbReference type="OrthoDB" id="9794223at2"/>
<evidence type="ECO:0000256" key="4">
    <source>
        <dbReference type="ARBA" id="ARBA00010561"/>
    </source>
</evidence>
<evidence type="ECO:0000256" key="18">
    <source>
        <dbReference type="ARBA" id="ARBA00049504"/>
    </source>
</evidence>
<dbReference type="Proteomes" id="UP000199611">
    <property type="component" value="Unassembled WGS sequence"/>
</dbReference>
<dbReference type="RefSeq" id="WP_093393232.1">
    <property type="nucleotide sequence ID" value="NZ_FOUU01000001.1"/>
</dbReference>
<sequence>MVILNDALLTLSFLTRIPLPAPAVSSAQANLSRTFPYFPGVGILLGAVCAGGAVLLTRLFPPEISSFIIVAFLAWITRGLHLDGLADWADALGGGYTREKRLEILKDSRVGSFGVMALFFVIIGKTTALSFLIDRGCLFPILCAPLFSRSSMVAVAIGMQPAQRNTQQGLGDLFLSGFTKKHFILSLLWWIPFLIYRPRFIVFTAFLVFLEVIILRRNFAKNFGGLTGDLFGATCELVELTVLIAATLRGMS</sequence>
<evidence type="ECO:0000256" key="13">
    <source>
        <dbReference type="ARBA" id="ARBA00023136"/>
    </source>
</evidence>
<evidence type="ECO:0000256" key="15">
    <source>
        <dbReference type="ARBA" id="ARBA00032605"/>
    </source>
</evidence>
<evidence type="ECO:0000256" key="17">
    <source>
        <dbReference type="ARBA" id="ARBA00048623"/>
    </source>
</evidence>
<dbReference type="STRING" id="39841.SAMN05660836_00511"/>
<comment type="similarity">
    <text evidence="4 19">Belongs to the CobS family.</text>
</comment>
<evidence type="ECO:0000256" key="14">
    <source>
        <dbReference type="ARBA" id="ARBA00025228"/>
    </source>
</evidence>
<dbReference type="UniPathway" id="UPA00148">
    <property type="reaction ID" value="UER00238"/>
</dbReference>
<comment type="catalytic activity">
    <reaction evidence="17 19">
        <text>alpha-ribazole + adenosylcob(III)inamide-GDP = adenosylcob(III)alamin + GMP + H(+)</text>
        <dbReference type="Rhea" id="RHEA:16049"/>
        <dbReference type="ChEBI" id="CHEBI:10329"/>
        <dbReference type="ChEBI" id="CHEBI:15378"/>
        <dbReference type="ChEBI" id="CHEBI:18408"/>
        <dbReference type="ChEBI" id="CHEBI:58115"/>
        <dbReference type="ChEBI" id="CHEBI:60487"/>
        <dbReference type="EC" id="2.7.8.26"/>
    </reaction>
</comment>
<dbReference type="AlphaFoldDB" id="A0A1I4RBJ9"/>
<dbReference type="Pfam" id="PF02654">
    <property type="entry name" value="CobS"/>
    <property type="match status" value="1"/>
</dbReference>
<comment type="cofactor">
    <cofactor evidence="1 19">
        <name>Mg(2+)</name>
        <dbReference type="ChEBI" id="CHEBI:18420"/>
    </cofactor>
</comment>
<dbReference type="PANTHER" id="PTHR34148">
    <property type="entry name" value="ADENOSYLCOBINAMIDE-GDP RIBAZOLETRANSFERASE"/>
    <property type="match status" value="1"/>
</dbReference>
<evidence type="ECO:0000256" key="7">
    <source>
        <dbReference type="ARBA" id="ARBA00022475"/>
    </source>
</evidence>
<evidence type="ECO:0000256" key="12">
    <source>
        <dbReference type="ARBA" id="ARBA00022989"/>
    </source>
</evidence>
<evidence type="ECO:0000256" key="16">
    <source>
        <dbReference type="ARBA" id="ARBA00032853"/>
    </source>
</evidence>
<dbReference type="NCBIfam" id="TIGR00317">
    <property type="entry name" value="cobS"/>
    <property type="match status" value="1"/>
</dbReference>
<keyword evidence="12 19" id="KW-1133">Transmembrane helix</keyword>
<evidence type="ECO:0000256" key="6">
    <source>
        <dbReference type="ARBA" id="ARBA00015850"/>
    </source>
</evidence>
<dbReference type="GO" id="GO:0051073">
    <property type="term" value="F:adenosylcobinamide-GDP ribazoletransferase activity"/>
    <property type="evidence" value="ECO:0007669"/>
    <property type="project" value="UniProtKB-UniRule"/>
</dbReference>
<name>A0A1I4RBJ9_9BACT</name>
<evidence type="ECO:0000256" key="11">
    <source>
        <dbReference type="ARBA" id="ARBA00022842"/>
    </source>
</evidence>
<dbReference type="EMBL" id="FOUU01000001">
    <property type="protein sequence ID" value="SFM49340.1"/>
    <property type="molecule type" value="Genomic_DNA"/>
</dbReference>
<evidence type="ECO:0000256" key="5">
    <source>
        <dbReference type="ARBA" id="ARBA00013200"/>
    </source>
</evidence>
<comment type="pathway">
    <text evidence="3 19">Cofactor biosynthesis; adenosylcobalamin biosynthesis; adenosylcobalamin from cob(II)yrinate a,c-diamide: step 7/7.</text>
</comment>
<proteinExistence type="inferred from homology"/>
<dbReference type="PANTHER" id="PTHR34148:SF1">
    <property type="entry name" value="ADENOSYLCOBINAMIDE-GDP RIBAZOLETRANSFERASE"/>
    <property type="match status" value="1"/>
</dbReference>